<organism evidence="18 19">
    <name type="scientific">Ligilactobacillus animalis</name>
    <dbReference type="NCBI Taxonomy" id="1605"/>
    <lineage>
        <taxon>Bacteria</taxon>
        <taxon>Bacillati</taxon>
        <taxon>Bacillota</taxon>
        <taxon>Bacilli</taxon>
        <taxon>Lactobacillales</taxon>
        <taxon>Lactobacillaceae</taxon>
        <taxon>Ligilactobacillus</taxon>
    </lineage>
</organism>
<dbReference type="Pfam" id="PF06831">
    <property type="entry name" value="H2TH"/>
    <property type="match status" value="1"/>
</dbReference>
<dbReference type="InterPro" id="IPR010979">
    <property type="entry name" value="Ribosomal_uS13-like_H2TH"/>
</dbReference>
<evidence type="ECO:0000256" key="7">
    <source>
        <dbReference type="ARBA" id="ARBA00022801"/>
    </source>
</evidence>
<dbReference type="Gene3D" id="1.10.8.50">
    <property type="match status" value="1"/>
</dbReference>
<evidence type="ECO:0000256" key="15">
    <source>
        <dbReference type="HAMAP-Rule" id="MF_00103"/>
    </source>
</evidence>
<dbReference type="EMBL" id="JMHU01000008">
    <property type="protein sequence ID" value="KDA45845.1"/>
    <property type="molecule type" value="Genomic_DNA"/>
</dbReference>
<feature type="binding site" evidence="15">
    <location>
        <position position="111"/>
    </location>
    <ligand>
        <name>DNA</name>
        <dbReference type="ChEBI" id="CHEBI:16991"/>
    </ligand>
</feature>
<dbReference type="InterPro" id="IPR010663">
    <property type="entry name" value="Znf_FPG/IleRS"/>
</dbReference>
<dbReference type="NCBIfam" id="TIGR00577">
    <property type="entry name" value="fpg"/>
    <property type="match status" value="1"/>
</dbReference>
<dbReference type="Pfam" id="PF06827">
    <property type="entry name" value="zf-FPG_IleRS"/>
    <property type="match status" value="1"/>
</dbReference>
<comment type="similarity">
    <text evidence="2 15">Belongs to the FPG family.</text>
</comment>
<dbReference type="CDD" id="cd08966">
    <property type="entry name" value="EcFpg-like_N"/>
    <property type="match status" value="1"/>
</dbReference>
<accession>A0ABR4RP13</accession>
<keyword evidence="19" id="KW-1185">Reference proteome</keyword>
<dbReference type="HAMAP" id="MF_00103">
    <property type="entry name" value="Fapy_DNA_glycosyl"/>
    <property type="match status" value="1"/>
</dbReference>
<dbReference type="SMART" id="SM00898">
    <property type="entry name" value="Fapy_DNA_glyco"/>
    <property type="match status" value="1"/>
</dbReference>
<evidence type="ECO:0000313" key="19">
    <source>
        <dbReference type="Proteomes" id="UP000027129"/>
    </source>
</evidence>
<proteinExistence type="inferred from homology"/>
<dbReference type="SUPFAM" id="SSF81624">
    <property type="entry name" value="N-terminal domain of MutM-like DNA repair proteins"/>
    <property type="match status" value="1"/>
</dbReference>
<dbReference type="PANTHER" id="PTHR22993">
    <property type="entry name" value="FORMAMIDOPYRIMIDINE-DNA GLYCOSYLASE"/>
    <property type="match status" value="1"/>
</dbReference>
<dbReference type="InterPro" id="IPR015887">
    <property type="entry name" value="DNA_glyclase_Znf_dom_DNA_BS"/>
</dbReference>
<keyword evidence="5 15" id="KW-0227">DNA damage</keyword>
<comment type="subunit">
    <text evidence="3 15">Monomer.</text>
</comment>
<evidence type="ECO:0000256" key="8">
    <source>
        <dbReference type="ARBA" id="ARBA00022833"/>
    </source>
</evidence>
<dbReference type="Gene3D" id="3.20.190.10">
    <property type="entry name" value="MutM-like, N-terminal"/>
    <property type="match status" value="1"/>
</dbReference>
<dbReference type="EC" id="4.2.99.18" evidence="15"/>
<dbReference type="InterPro" id="IPR000214">
    <property type="entry name" value="Znf_DNA_glyclase/AP_lyase"/>
</dbReference>
<dbReference type="InterPro" id="IPR012319">
    <property type="entry name" value="FPG_cat"/>
</dbReference>
<comment type="cofactor">
    <cofactor evidence="15">
        <name>Zn(2+)</name>
        <dbReference type="ChEBI" id="CHEBI:29105"/>
    </cofactor>
    <text evidence="15">Binds 1 zinc ion per subunit.</text>
</comment>
<evidence type="ECO:0000256" key="1">
    <source>
        <dbReference type="ARBA" id="ARBA00001668"/>
    </source>
</evidence>
<keyword evidence="6 15" id="KW-0863">Zinc-finger</keyword>
<evidence type="ECO:0000256" key="2">
    <source>
        <dbReference type="ARBA" id="ARBA00009409"/>
    </source>
</evidence>
<evidence type="ECO:0000256" key="10">
    <source>
        <dbReference type="ARBA" id="ARBA00023204"/>
    </source>
</evidence>
<evidence type="ECO:0000256" key="5">
    <source>
        <dbReference type="ARBA" id="ARBA00022763"/>
    </source>
</evidence>
<dbReference type="Proteomes" id="UP000027129">
    <property type="component" value="Unassembled WGS sequence"/>
</dbReference>
<dbReference type="InterPro" id="IPR015886">
    <property type="entry name" value="H2TH_FPG"/>
</dbReference>
<dbReference type="RefSeq" id="WP_035448118.1">
    <property type="nucleotide sequence ID" value="NZ_CP195054.1"/>
</dbReference>
<evidence type="ECO:0000256" key="12">
    <source>
        <dbReference type="ARBA" id="ARBA00023268"/>
    </source>
</evidence>
<evidence type="ECO:0000313" key="18">
    <source>
        <dbReference type="EMBL" id="KDA45845.1"/>
    </source>
</evidence>
<dbReference type="SMART" id="SM01232">
    <property type="entry name" value="H2TH"/>
    <property type="match status" value="1"/>
</dbReference>
<evidence type="ECO:0000256" key="3">
    <source>
        <dbReference type="ARBA" id="ARBA00011245"/>
    </source>
</evidence>
<keyword evidence="12 15" id="KW-0511">Multifunctional enzyme</keyword>
<name>A0ABR4RP13_9LACO</name>
<keyword evidence="9 15" id="KW-0238">DNA-binding</keyword>
<evidence type="ECO:0000256" key="4">
    <source>
        <dbReference type="ARBA" id="ARBA00022723"/>
    </source>
</evidence>
<keyword evidence="7 15" id="KW-0378">Hydrolase</keyword>
<feature type="active site" description="Proton donor" evidence="15">
    <location>
        <position position="3"/>
    </location>
</feature>
<gene>
    <name evidence="15" type="primary">mutM</name>
    <name evidence="15" type="synonym">fpg</name>
    <name evidence="18" type="ORF">Lani381_0881</name>
</gene>
<comment type="function">
    <text evidence="15">Involved in base excision repair of DNA damaged by oxidation or by mutagenic agents. Acts as DNA glycosylase that recognizes and removes damaged bases. Has a preference for oxidized purines, such as 7,8-dihydro-8-oxoguanine (8-oxoG). Has AP (apurinic/apyrimidinic) lyase activity and introduces nicks in the DNA strand. Cleaves the DNA backbone by beta-delta elimination to generate a single-strand break at the site of the removed base with both 3'- and 5'-phosphates.</text>
</comment>
<dbReference type="PROSITE" id="PS51068">
    <property type="entry name" value="FPG_CAT"/>
    <property type="match status" value="1"/>
</dbReference>
<evidence type="ECO:0000259" key="16">
    <source>
        <dbReference type="PROSITE" id="PS51066"/>
    </source>
</evidence>
<keyword evidence="13 15" id="KW-0326">Glycosidase</keyword>
<keyword evidence="11 15" id="KW-0456">Lyase</keyword>
<comment type="catalytic activity">
    <reaction evidence="14 15">
        <text>2'-deoxyribonucleotide-(2'-deoxyribose 5'-phosphate)-2'-deoxyribonucleotide-DNA = a 3'-end 2'-deoxyribonucleotide-(2,3-dehydro-2,3-deoxyribose 5'-phosphate)-DNA + a 5'-end 5'-phospho-2'-deoxyribonucleoside-DNA + H(+)</text>
        <dbReference type="Rhea" id="RHEA:66592"/>
        <dbReference type="Rhea" id="RHEA-COMP:13180"/>
        <dbReference type="Rhea" id="RHEA-COMP:16897"/>
        <dbReference type="Rhea" id="RHEA-COMP:17067"/>
        <dbReference type="ChEBI" id="CHEBI:15378"/>
        <dbReference type="ChEBI" id="CHEBI:136412"/>
        <dbReference type="ChEBI" id="CHEBI:157695"/>
        <dbReference type="ChEBI" id="CHEBI:167181"/>
        <dbReference type="EC" id="4.2.99.18"/>
    </reaction>
</comment>
<feature type="active site" description="Proton donor; for delta-elimination activity" evidence="15">
    <location>
        <position position="263"/>
    </location>
</feature>
<reference evidence="18 19" key="1">
    <citation type="submission" date="2014-04" db="EMBL/GenBank/DDBJ databases">
        <title>Draft Genome Sequence of Lactobacillus animalis 381-IL-28.</title>
        <authorList>
            <person name="Sturino J.M."/>
            <person name="Rajendran M."/>
            <person name="Altermann E."/>
        </authorList>
    </citation>
    <scope>NUCLEOTIDE SEQUENCE [LARGE SCALE GENOMIC DNA]</scope>
    <source>
        <strain evidence="18 19">381-IL-28</strain>
    </source>
</reference>
<dbReference type="PANTHER" id="PTHR22993:SF9">
    <property type="entry name" value="FORMAMIDOPYRIMIDINE-DNA GLYCOSYLASE"/>
    <property type="match status" value="1"/>
</dbReference>
<sequence>MPELPEVETVRRGLQKLVLGQKIARVEVLYPKMIVGDADDFKAKLTEQTLEKIERRGKYLLFRFTNGLTVVSHLRMEGKFYVKEATDPVDKHTHVIFDLADGRQLRYNDVRKFGRMQLVQTGSEEKLPGLAKLGPEPVAETFKVADFYQKLQKKKKNIKTALLDQTLVTGLGNIYVDEVLWQSKIHPETSCQKLTLDQATILHDNIITELAKAIKAGGTTIRSYTDAFQKTGAFQFELDVYGRTDEPCKRCGTKIQKIVVGQRGTHFCPHCQQVVKCHIF</sequence>
<dbReference type="SUPFAM" id="SSF46946">
    <property type="entry name" value="S13-like H2TH domain"/>
    <property type="match status" value="1"/>
</dbReference>
<evidence type="ECO:0000256" key="13">
    <source>
        <dbReference type="ARBA" id="ARBA00023295"/>
    </source>
</evidence>
<keyword evidence="4 15" id="KW-0479">Metal-binding</keyword>
<keyword evidence="10 15" id="KW-0234">DNA repair</keyword>
<evidence type="ECO:0000256" key="11">
    <source>
        <dbReference type="ARBA" id="ARBA00023239"/>
    </source>
</evidence>
<feature type="domain" description="FPG-type" evidence="16">
    <location>
        <begin position="239"/>
        <end position="273"/>
    </location>
</feature>
<dbReference type="PROSITE" id="PS51066">
    <property type="entry name" value="ZF_FPG_2"/>
    <property type="match status" value="1"/>
</dbReference>
<feature type="domain" description="Formamidopyrimidine-DNA glycosylase catalytic" evidence="17">
    <location>
        <begin position="2"/>
        <end position="114"/>
    </location>
</feature>
<keyword evidence="8 15" id="KW-0862">Zinc</keyword>
<dbReference type="PROSITE" id="PS01242">
    <property type="entry name" value="ZF_FPG_1"/>
    <property type="match status" value="1"/>
</dbReference>
<dbReference type="SUPFAM" id="SSF57716">
    <property type="entry name" value="Glucocorticoid receptor-like (DNA-binding domain)"/>
    <property type="match status" value="1"/>
</dbReference>
<evidence type="ECO:0000256" key="14">
    <source>
        <dbReference type="ARBA" id="ARBA00044632"/>
    </source>
</evidence>
<dbReference type="EC" id="3.2.2.23" evidence="15"/>
<feature type="active site" description="Schiff-base intermediate with DNA" evidence="15">
    <location>
        <position position="2"/>
    </location>
</feature>
<evidence type="ECO:0000256" key="9">
    <source>
        <dbReference type="ARBA" id="ARBA00023125"/>
    </source>
</evidence>
<protein>
    <recommendedName>
        <fullName evidence="15">Formamidopyrimidine-DNA glycosylase</fullName>
        <shortName evidence="15">Fapy-DNA glycosylase</shortName>
        <ecNumber evidence="15">3.2.2.23</ecNumber>
    </recommendedName>
    <alternativeName>
        <fullName evidence="15">DNA-(apurinic or apyrimidinic site) lyase MutM</fullName>
        <shortName evidence="15">AP lyase MutM</shortName>
        <ecNumber evidence="15">4.2.99.18</ecNumber>
    </alternativeName>
</protein>
<dbReference type="InterPro" id="IPR020629">
    <property type="entry name" value="FPG_Glyclase"/>
</dbReference>
<dbReference type="Pfam" id="PF01149">
    <property type="entry name" value="Fapy_DNA_glyco"/>
    <property type="match status" value="1"/>
</dbReference>
<feature type="active site" description="Proton donor; for beta-elimination activity" evidence="15">
    <location>
        <position position="58"/>
    </location>
</feature>
<evidence type="ECO:0000259" key="17">
    <source>
        <dbReference type="PROSITE" id="PS51068"/>
    </source>
</evidence>
<feature type="binding site" evidence="15">
    <location>
        <position position="92"/>
    </location>
    <ligand>
        <name>DNA</name>
        <dbReference type="ChEBI" id="CHEBI:16991"/>
    </ligand>
</feature>
<dbReference type="NCBIfam" id="NF002211">
    <property type="entry name" value="PRK01103.1"/>
    <property type="match status" value="1"/>
</dbReference>
<evidence type="ECO:0000256" key="6">
    <source>
        <dbReference type="ARBA" id="ARBA00022771"/>
    </source>
</evidence>
<comment type="catalytic activity">
    <reaction evidence="1 15">
        <text>Hydrolysis of DNA containing ring-opened 7-methylguanine residues, releasing 2,6-diamino-4-hydroxy-5-(N-methyl)formamidopyrimidine.</text>
        <dbReference type="EC" id="3.2.2.23"/>
    </reaction>
</comment>
<comment type="caution">
    <text evidence="18">The sequence shown here is derived from an EMBL/GenBank/DDBJ whole genome shotgun (WGS) entry which is preliminary data.</text>
</comment>
<feature type="binding site" evidence="15">
    <location>
        <position position="154"/>
    </location>
    <ligand>
        <name>DNA</name>
        <dbReference type="ChEBI" id="CHEBI:16991"/>
    </ligand>
</feature>
<dbReference type="InterPro" id="IPR035937">
    <property type="entry name" value="FPG_N"/>
</dbReference>